<dbReference type="Pfam" id="PF00535">
    <property type="entry name" value="Glycos_transf_2"/>
    <property type="match status" value="1"/>
</dbReference>
<dbReference type="InterPro" id="IPR050834">
    <property type="entry name" value="Glycosyltransf_2"/>
</dbReference>
<comment type="caution">
    <text evidence="2">The sequence shown here is derived from an EMBL/GenBank/DDBJ whole genome shotgun (WGS) entry which is preliminary data.</text>
</comment>
<evidence type="ECO:0000313" key="2">
    <source>
        <dbReference type="EMBL" id="MDP5307523.1"/>
    </source>
</evidence>
<dbReference type="PANTHER" id="PTHR43685:SF2">
    <property type="entry name" value="GLYCOSYLTRANSFERASE 2-LIKE DOMAIN-CONTAINING PROTEIN"/>
    <property type="match status" value="1"/>
</dbReference>
<evidence type="ECO:0000259" key="1">
    <source>
        <dbReference type="Pfam" id="PF00535"/>
    </source>
</evidence>
<reference evidence="2 3" key="1">
    <citation type="submission" date="2023-08" db="EMBL/GenBank/DDBJ databases">
        <authorList>
            <person name="Park J.-S."/>
        </authorList>
    </citation>
    <scope>NUCLEOTIDE SEQUENCE [LARGE SCALE GENOMIC DNA]</scope>
    <source>
        <strain evidence="2 3">2205BS29-5</strain>
    </source>
</reference>
<dbReference type="EMBL" id="JAVAMQ010000008">
    <property type="protein sequence ID" value="MDP5307523.1"/>
    <property type="molecule type" value="Genomic_DNA"/>
</dbReference>
<evidence type="ECO:0000313" key="3">
    <source>
        <dbReference type="Proteomes" id="UP001224997"/>
    </source>
</evidence>
<dbReference type="Gene3D" id="3.90.550.10">
    <property type="entry name" value="Spore Coat Polysaccharide Biosynthesis Protein SpsA, Chain A"/>
    <property type="match status" value="1"/>
</dbReference>
<name>A0ABT9JCI3_9RHOB</name>
<dbReference type="InterPro" id="IPR029044">
    <property type="entry name" value="Nucleotide-diphossugar_trans"/>
</dbReference>
<dbReference type="Proteomes" id="UP001224997">
    <property type="component" value="Unassembled WGS sequence"/>
</dbReference>
<dbReference type="CDD" id="cd00761">
    <property type="entry name" value="Glyco_tranf_GTA_type"/>
    <property type="match status" value="1"/>
</dbReference>
<protein>
    <submittedName>
        <fullName evidence="2">Glycosyltransferase</fullName>
        <ecNumber evidence="2">2.4.-.-</ecNumber>
    </submittedName>
</protein>
<organism evidence="2 3">
    <name type="scientific">Paracoccus spongiarum</name>
    <dbReference type="NCBI Taxonomy" id="3064387"/>
    <lineage>
        <taxon>Bacteria</taxon>
        <taxon>Pseudomonadati</taxon>
        <taxon>Pseudomonadota</taxon>
        <taxon>Alphaproteobacteria</taxon>
        <taxon>Rhodobacterales</taxon>
        <taxon>Paracoccaceae</taxon>
        <taxon>Paracoccus</taxon>
    </lineage>
</organism>
<feature type="domain" description="Glycosyltransferase 2-like" evidence="1">
    <location>
        <begin position="5"/>
        <end position="150"/>
    </location>
</feature>
<keyword evidence="2" id="KW-0328">Glycosyltransferase</keyword>
<dbReference type="GO" id="GO:0016757">
    <property type="term" value="F:glycosyltransferase activity"/>
    <property type="evidence" value="ECO:0007669"/>
    <property type="project" value="UniProtKB-KW"/>
</dbReference>
<keyword evidence="2" id="KW-0808">Transferase</keyword>
<gene>
    <name evidence="2" type="ORF">Q5Y72_10510</name>
</gene>
<accession>A0ABT9JCI3</accession>
<dbReference type="InterPro" id="IPR001173">
    <property type="entry name" value="Glyco_trans_2-like"/>
</dbReference>
<keyword evidence="3" id="KW-1185">Reference proteome</keyword>
<dbReference type="RefSeq" id="WP_305963372.1">
    <property type="nucleotide sequence ID" value="NZ_JAVAMQ010000008.1"/>
</dbReference>
<sequence length="301" mass="33367">MKIDILMCTFRRPQVGEAIEAVGRLRLPADADIRLVIADNDDTDTARAVVRQAAATLPFPCLYLHAPARNISLARNACLDAATAHGADWIASLDDDETVHPDWLVEMMEAVLSSGADGGFGKVIAIYPEDAPEWVSRLDLHSSHPERGRSRLRTGNSGNAALRWRGTAWQDQRYDLSRGTTGGEDTEFFLRLSDMGLRFVAAPRAVVTEPVPPARQTLEWLSLRRYRMGQTHIVTARGPAGRARLFLTAAAKAGWCRTMQRLTAGDETRRNFWFLRGQLHRGVCAGLLDRPAPQLYGRDPV</sequence>
<dbReference type="PANTHER" id="PTHR43685">
    <property type="entry name" value="GLYCOSYLTRANSFERASE"/>
    <property type="match status" value="1"/>
</dbReference>
<proteinExistence type="predicted"/>
<dbReference type="SUPFAM" id="SSF53448">
    <property type="entry name" value="Nucleotide-diphospho-sugar transferases"/>
    <property type="match status" value="1"/>
</dbReference>
<dbReference type="EC" id="2.4.-.-" evidence="2"/>